<dbReference type="Pfam" id="PF10543">
    <property type="entry name" value="ORF6N"/>
    <property type="match status" value="1"/>
</dbReference>
<name>A0A1F4S2J7_UNCSA</name>
<accession>A0A1F4S2J7</accession>
<feature type="domain" description="KilA-N DNA-binding" evidence="2">
    <location>
        <begin position="12"/>
        <end position="97"/>
    </location>
</feature>
<keyword evidence="1" id="KW-0175">Coiled coil</keyword>
<sequence length="313" mass="35543">MKNLIPVERIENKIYLIRGQRVMLDKDIANLYGIKTFVLNQAVKRNLKRFPSDFMFKLGKIEAEWLVSQNVIPHKKYFGGHLPYVFSENGVAMLSSVLKSEKAVEVNIQIMRTFTKLRNILSESKELSTKLEKLEERINSHDKEIVVIFEAIRRLMALPEKPKTKIGFISPTSKFFDSEGKRIKLKLIILILLFPFFLSACNPSDSQVDDKEKKREALNQENEIVVDQPSEETVSQKPVFLYSKQMGNIISLKSEPVETLLGFARVAGVIYGTPSRALIEIGGKGALVARGEDIGPYKVERISEKEVILCLGK</sequence>
<organism evidence="3 4">
    <name type="scientific">candidate division WOR-1 bacterium RIFOXYB2_FULL_36_35</name>
    <dbReference type="NCBI Taxonomy" id="1802578"/>
    <lineage>
        <taxon>Bacteria</taxon>
        <taxon>Bacillati</taxon>
        <taxon>Saganbacteria</taxon>
    </lineage>
</organism>
<proteinExistence type="predicted"/>
<reference evidence="3 4" key="1">
    <citation type="journal article" date="2016" name="Nat. Commun.">
        <title>Thousands of microbial genomes shed light on interconnected biogeochemical processes in an aquifer system.</title>
        <authorList>
            <person name="Anantharaman K."/>
            <person name="Brown C.T."/>
            <person name="Hug L.A."/>
            <person name="Sharon I."/>
            <person name="Castelle C.J."/>
            <person name="Probst A.J."/>
            <person name="Thomas B.C."/>
            <person name="Singh A."/>
            <person name="Wilkins M.J."/>
            <person name="Karaoz U."/>
            <person name="Brodie E.L."/>
            <person name="Williams K.H."/>
            <person name="Hubbard S.S."/>
            <person name="Banfield J.F."/>
        </authorList>
    </citation>
    <scope>NUCLEOTIDE SEQUENCE [LARGE SCALE GENOMIC DNA]</scope>
</reference>
<gene>
    <name evidence="3" type="ORF">A2290_01150</name>
</gene>
<dbReference type="EMBL" id="MEUA01000033">
    <property type="protein sequence ID" value="OGC14638.1"/>
    <property type="molecule type" value="Genomic_DNA"/>
</dbReference>
<evidence type="ECO:0000313" key="4">
    <source>
        <dbReference type="Proteomes" id="UP000177905"/>
    </source>
</evidence>
<evidence type="ECO:0000313" key="3">
    <source>
        <dbReference type="EMBL" id="OGC14638.1"/>
    </source>
</evidence>
<feature type="coiled-coil region" evidence="1">
    <location>
        <begin position="117"/>
        <end position="144"/>
    </location>
</feature>
<dbReference type="InterPro" id="IPR018873">
    <property type="entry name" value="KilA-N_DNA-bd_domain"/>
</dbReference>
<protein>
    <recommendedName>
        <fullName evidence="2">KilA-N DNA-binding domain-containing protein</fullName>
    </recommendedName>
</protein>
<dbReference type="Proteomes" id="UP000177905">
    <property type="component" value="Unassembled WGS sequence"/>
</dbReference>
<comment type="caution">
    <text evidence="3">The sequence shown here is derived from an EMBL/GenBank/DDBJ whole genome shotgun (WGS) entry which is preliminary data.</text>
</comment>
<evidence type="ECO:0000259" key="2">
    <source>
        <dbReference type="Pfam" id="PF10543"/>
    </source>
</evidence>
<evidence type="ECO:0000256" key="1">
    <source>
        <dbReference type="SAM" id="Coils"/>
    </source>
</evidence>
<dbReference type="AlphaFoldDB" id="A0A1F4S2J7"/>